<evidence type="ECO:0000256" key="10">
    <source>
        <dbReference type="ARBA" id="ARBA00023180"/>
    </source>
</evidence>
<keyword evidence="9" id="KW-0675">Receptor</keyword>
<comment type="subcellular location">
    <subcellularLocation>
        <location evidence="1">Cell membrane</location>
        <topology evidence="1">Single-pass type I membrane protein</topology>
    </subcellularLocation>
</comment>
<dbReference type="Pfam" id="PF13855">
    <property type="entry name" value="LRR_8"/>
    <property type="match status" value="1"/>
</dbReference>
<reference evidence="11 12" key="1">
    <citation type="submission" date="2021-02" db="EMBL/GenBank/DDBJ databases">
        <title>Plant Genome Project.</title>
        <authorList>
            <person name="Zhang R.-G."/>
        </authorList>
    </citation>
    <scope>NUCLEOTIDE SEQUENCE [LARGE SCALE GENOMIC DNA]</scope>
    <source>
        <tissue evidence="11">Leaves</tissue>
    </source>
</reference>
<comment type="caution">
    <text evidence="11">The sequence shown here is derived from an EMBL/GenBank/DDBJ whole genome shotgun (WGS) entry which is preliminary data.</text>
</comment>
<evidence type="ECO:0000256" key="3">
    <source>
        <dbReference type="ARBA" id="ARBA00022475"/>
    </source>
</evidence>
<dbReference type="PANTHER" id="PTHR27004:SF460">
    <property type="entry name" value="RECEPTOR-LIKE PROTEIN 33"/>
    <property type="match status" value="1"/>
</dbReference>
<keyword evidence="6" id="KW-0677">Repeat</keyword>
<comment type="similarity">
    <text evidence="2">Belongs to the RLP family.</text>
</comment>
<evidence type="ECO:0000313" key="11">
    <source>
        <dbReference type="EMBL" id="KAH7576624.1"/>
    </source>
</evidence>
<dbReference type="InterPro" id="IPR001611">
    <property type="entry name" value="Leu-rich_rpt"/>
</dbReference>
<keyword evidence="10" id="KW-0325">Glycoprotein</keyword>
<protein>
    <submittedName>
        <fullName evidence="11">Uncharacterized protein</fullName>
    </submittedName>
</protein>
<evidence type="ECO:0000256" key="7">
    <source>
        <dbReference type="ARBA" id="ARBA00022989"/>
    </source>
</evidence>
<keyword evidence="3" id="KW-1003">Cell membrane</keyword>
<name>A0ABQ8IJR1_9ROSI</name>
<evidence type="ECO:0000256" key="5">
    <source>
        <dbReference type="ARBA" id="ARBA00022692"/>
    </source>
</evidence>
<keyword evidence="8" id="KW-0472">Membrane</keyword>
<accession>A0ABQ8IJR1</accession>
<keyword evidence="7" id="KW-1133">Transmembrane helix</keyword>
<dbReference type="InterPro" id="IPR032675">
    <property type="entry name" value="LRR_dom_sf"/>
</dbReference>
<evidence type="ECO:0000256" key="1">
    <source>
        <dbReference type="ARBA" id="ARBA00004251"/>
    </source>
</evidence>
<evidence type="ECO:0000256" key="2">
    <source>
        <dbReference type="ARBA" id="ARBA00009592"/>
    </source>
</evidence>
<keyword evidence="12" id="KW-1185">Reference proteome</keyword>
<proteinExistence type="inferred from homology"/>
<gene>
    <name evidence="11" type="ORF">JRO89_XS01G0119400</name>
</gene>
<evidence type="ECO:0000256" key="4">
    <source>
        <dbReference type="ARBA" id="ARBA00022614"/>
    </source>
</evidence>
<organism evidence="11 12">
    <name type="scientific">Xanthoceras sorbifolium</name>
    <dbReference type="NCBI Taxonomy" id="99658"/>
    <lineage>
        <taxon>Eukaryota</taxon>
        <taxon>Viridiplantae</taxon>
        <taxon>Streptophyta</taxon>
        <taxon>Embryophyta</taxon>
        <taxon>Tracheophyta</taxon>
        <taxon>Spermatophyta</taxon>
        <taxon>Magnoliopsida</taxon>
        <taxon>eudicotyledons</taxon>
        <taxon>Gunneridae</taxon>
        <taxon>Pentapetalae</taxon>
        <taxon>rosids</taxon>
        <taxon>malvids</taxon>
        <taxon>Sapindales</taxon>
        <taxon>Sapindaceae</taxon>
        <taxon>Xanthoceroideae</taxon>
        <taxon>Xanthoceras</taxon>
    </lineage>
</organism>
<dbReference type="SUPFAM" id="SSF52058">
    <property type="entry name" value="L domain-like"/>
    <property type="match status" value="1"/>
</dbReference>
<evidence type="ECO:0000313" key="12">
    <source>
        <dbReference type="Proteomes" id="UP000827721"/>
    </source>
</evidence>
<dbReference type="Gene3D" id="3.80.10.10">
    <property type="entry name" value="Ribonuclease Inhibitor"/>
    <property type="match status" value="1"/>
</dbReference>
<dbReference type="PANTHER" id="PTHR27004">
    <property type="entry name" value="RECEPTOR-LIKE PROTEIN 12 ISOFORM X1"/>
    <property type="match status" value="1"/>
</dbReference>
<evidence type="ECO:0000256" key="9">
    <source>
        <dbReference type="ARBA" id="ARBA00023170"/>
    </source>
</evidence>
<dbReference type="Proteomes" id="UP000827721">
    <property type="component" value="Unassembled WGS sequence"/>
</dbReference>
<dbReference type="EMBL" id="JAFEMO010000001">
    <property type="protein sequence ID" value="KAH7576624.1"/>
    <property type="molecule type" value="Genomic_DNA"/>
</dbReference>
<evidence type="ECO:0000256" key="8">
    <source>
        <dbReference type="ARBA" id="ARBA00023136"/>
    </source>
</evidence>
<keyword evidence="4" id="KW-0433">Leucine-rich repeat</keyword>
<keyword evidence="5" id="KW-0812">Transmembrane</keyword>
<evidence type="ECO:0000256" key="6">
    <source>
        <dbReference type="ARBA" id="ARBA00022737"/>
    </source>
</evidence>
<sequence>MKVVNGSQLTYMEDMLSPALYATDAYFDFPSYAYSFIMDNKGIELAYGKISNKLTSISLSGNKFTGVIPSSLGNLTEIESMDLSDNKLSGKIPQPLVALKFLGFINVSQNNLKGRIPQGYQFDTFENSSFEGNPGLCGKPF</sequence>